<keyword evidence="5" id="KW-1185">Reference proteome</keyword>
<feature type="domain" description="Peptidase M1 membrane alanine aminopeptidase" evidence="2">
    <location>
        <begin position="2"/>
        <end position="98"/>
    </location>
</feature>
<dbReference type="STRING" id="55661.A0A091FVU7"/>
<dbReference type="GO" id="GO:0005615">
    <property type="term" value="C:extracellular space"/>
    <property type="evidence" value="ECO:0007669"/>
    <property type="project" value="TreeGrafter"/>
</dbReference>
<dbReference type="Pfam" id="PF01433">
    <property type="entry name" value="Peptidase_M1"/>
    <property type="match status" value="1"/>
</dbReference>
<dbReference type="Proteomes" id="UP000053760">
    <property type="component" value="Unassembled WGS sequence"/>
</dbReference>
<evidence type="ECO:0000259" key="2">
    <source>
        <dbReference type="Pfam" id="PF01433"/>
    </source>
</evidence>
<keyword evidence="4" id="KW-0645">Protease</keyword>
<dbReference type="GO" id="GO:0005737">
    <property type="term" value="C:cytoplasm"/>
    <property type="evidence" value="ECO:0007669"/>
    <property type="project" value="TreeGrafter"/>
</dbReference>
<dbReference type="MEROPS" id="M01.016"/>
<dbReference type="InterPro" id="IPR027268">
    <property type="entry name" value="Peptidase_M4/M1_CTD_sf"/>
</dbReference>
<gene>
    <name evidence="4" type="ORF">N303_08283</name>
</gene>
<dbReference type="GO" id="GO:0043171">
    <property type="term" value="P:peptide catabolic process"/>
    <property type="evidence" value="ECO:0007669"/>
    <property type="project" value="TreeGrafter"/>
</dbReference>
<keyword evidence="4" id="KW-0378">Hydrolase</keyword>
<organism evidence="4 5">
    <name type="scientific">Cuculus canorus</name>
    <name type="common">Common cuckoo</name>
    <dbReference type="NCBI Taxonomy" id="55661"/>
    <lineage>
        <taxon>Eukaryota</taxon>
        <taxon>Metazoa</taxon>
        <taxon>Chordata</taxon>
        <taxon>Craniata</taxon>
        <taxon>Vertebrata</taxon>
        <taxon>Euteleostomi</taxon>
        <taxon>Archelosauria</taxon>
        <taxon>Archosauria</taxon>
        <taxon>Dinosauria</taxon>
        <taxon>Saurischia</taxon>
        <taxon>Theropoda</taxon>
        <taxon>Coelurosauria</taxon>
        <taxon>Aves</taxon>
        <taxon>Neognathae</taxon>
        <taxon>Neoaves</taxon>
        <taxon>Otidimorphae</taxon>
        <taxon>Cuculiformes</taxon>
        <taxon>Cuculidae</taxon>
        <taxon>Cuculus</taxon>
    </lineage>
</organism>
<dbReference type="FunFam" id="1.25.50.20:FF:000012">
    <property type="entry name" value="Aminopeptidase N"/>
    <property type="match status" value="1"/>
</dbReference>
<evidence type="ECO:0000313" key="4">
    <source>
        <dbReference type="EMBL" id="KFO73773.1"/>
    </source>
</evidence>
<dbReference type="InterPro" id="IPR014782">
    <property type="entry name" value="Peptidase_M1_dom"/>
</dbReference>
<dbReference type="GO" id="GO:0070006">
    <property type="term" value="F:metalloaminopeptidase activity"/>
    <property type="evidence" value="ECO:0007669"/>
    <property type="project" value="TreeGrafter"/>
</dbReference>
<dbReference type="GO" id="GO:0005886">
    <property type="term" value="C:plasma membrane"/>
    <property type="evidence" value="ECO:0007669"/>
    <property type="project" value="TreeGrafter"/>
</dbReference>
<dbReference type="Pfam" id="PF11838">
    <property type="entry name" value="ERAP1_C"/>
    <property type="match status" value="1"/>
</dbReference>
<dbReference type="Gene3D" id="1.25.50.20">
    <property type="match status" value="1"/>
</dbReference>
<evidence type="ECO:0000259" key="3">
    <source>
        <dbReference type="Pfam" id="PF11838"/>
    </source>
</evidence>
<comment type="similarity">
    <text evidence="1">Belongs to the peptidase M1 family.</text>
</comment>
<feature type="domain" description="ERAP1-like C-terminal" evidence="3">
    <location>
        <begin position="189"/>
        <end position="406"/>
    </location>
</feature>
<dbReference type="PANTHER" id="PTHR11533">
    <property type="entry name" value="PROTEASE M1 ZINC METALLOPROTEASE"/>
    <property type="match status" value="1"/>
</dbReference>
<dbReference type="GO" id="GO:0006508">
    <property type="term" value="P:proteolysis"/>
    <property type="evidence" value="ECO:0007669"/>
    <property type="project" value="TreeGrafter"/>
</dbReference>
<dbReference type="PANTHER" id="PTHR11533:SF172">
    <property type="entry name" value="AMINOPEPTIDASE N"/>
    <property type="match status" value="1"/>
</dbReference>
<dbReference type="InterPro" id="IPR024571">
    <property type="entry name" value="ERAP1-like_C_dom"/>
</dbReference>
<dbReference type="GO" id="GO:0042277">
    <property type="term" value="F:peptide binding"/>
    <property type="evidence" value="ECO:0007669"/>
    <property type="project" value="TreeGrafter"/>
</dbReference>
<dbReference type="SUPFAM" id="SSF55486">
    <property type="entry name" value="Metalloproteases ('zincins'), catalytic domain"/>
    <property type="match status" value="1"/>
</dbReference>
<evidence type="ECO:0000256" key="1">
    <source>
        <dbReference type="ARBA" id="ARBA00010136"/>
    </source>
</evidence>
<dbReference type="Gene3D" id="2.60.40.1910">
    <property type="match status" value="1"/>
</dbReference>
<dbReference type="AlphaFoldDB" id="A0A091FVU7"/>
<dbReference type="InterPro" id="IPR050344">
    <property type="entry name" value="Peptidase_M1_aminopeptidases"/>
</dbReference>
<dbReference type="Gene3D" id="1.10.390.10">
    <property type="entry name" value="Neutral Protease Domain 2"/>
    <property type="match status" value="1"/>
</dbReference>
<protein>
    <submittedName>
        <fullName evidence="4">Aminopeptidase N</fullName>
    </submittedName>
</protein>
<reference evidence="4 5" key="1">
    <citation type="submission" date="2014-04" db="EMBL/GenBank/DDBJ databases">
        <title>Genome evolution of avian class.</title>
        <authorList>
            <person name="Zhang G."/>
            <person name="Li C."/>
        </authorList>
    </citation>
    <scope>NUCLEOTIDE SEQUENCE [LARGE SCALE GENOMIC DNA]</scope>
    <source>
        <strain evidence="4">BGI_N303</strain>
    </source>
</reference>
<dbReference type="EMBL" id="KL447470">
    <property type="protein sequence ID" value="KFO73773.1"/>
    <property type="molecule type" value="Genomic_DNA"/>
</dbReference>
<keyword evidence="4" id="KW-0031">Aminopeptidase</keyword>
<name>A0A091FVU7_CUCCA</name>
<feature type="non-terminal residue" evidence="4">
    <location>
        <position position="406"/>
    </location>
</feature>
<sequence>TDALATSHPLSFPEDEINTPAQISEVFDSIAYSKGASVLRMLSDFLTDDVFKKGLQSYLHNFSYSNTVYTDLWLHLQEAARENNIVLPYNVSHIMDRWTLQMGFPVVTVNTLTGTVNQSHFLLDPNSVVERPSAFNYIWIVPITWMTPQGSGDRYWLTQVSGMAHHAQAWGSRCHLLAAVEIRVPRRCSGYFRVNYNQENWNHLLNQLSTNHQVIPVINRAQIIDDAFNLARAKYINVTLALRTTRFLSNETEYMPWEAALNNLHYFQLMFDRSEVFGVMTKYIQKQVTPLFNYYKNITNNWVSIPSGLMDQYNEINAISTACSYGITECRDLATSYFSHQWQANVTNNPIPPNLRSSIYCSIVATGGEEAWNFIWERFREATVVSESDKLRTALSCSTQPWILKR</sequence>
<dbReference type="GO" id="GO:0008270">
    <property type="term" value="F:zinc ion binding"/>
    <property type="evidence" value="ECO:0007669"/>
    <property type="project" value="InterPro"/>
</dbReference>
<accession>A0A091FVU7</accession>
<evidence type="ECO:0000313" key="5">
    <source>
        <dbReference type="Proteomes" id="UP000053760"/>
    </source>
</evidence>
<proteinExistence type="inferred from homology"/>
<feature type="non-terminal residue" evidence="4">
    <location>
        <position position="1"/>
    </location>
</feature>